<dbReference type="NCBIfam" id="NF004846">
    <property type="entry name" value="PRK06197.1"/>
    <property type="match status" value="1"/>
</dbReference>
<dbReference type="InterPro" id="IPR002347">
    <property type="entry name" value="SDR_fam"/>
</dbReference>
<protein>
    <submittedName>
        <fullName evidence="3">Unannotated protein</fullName>
    </submittedName>
</protein>
<evidence type="ECO:0000313" key="3">
    <source>
        <dbReference type="EMBL" id="CAB4877700.1"/>
    </source>
</evidence>
<dbReference type="Gene3D" id="3.40.50.720">
    <property type="entry name" value="NAD(P)-binding Rossmann-like Domain"/>
    <property type="match status" value="1"/>
</dbReference>
<dbReference type="PRINTS" id="PR00081">
    <property type="entry name" value="GDHRDH"/>
</dbReference>
<dbReference type="PANTHER" id="PTHR43157:SF31">
    <property type="entry name" value="PHOSPHATIDYLINOSITOL-GLYCAN BIOSYNTHESIS CLASS F PROTEIN"/>
    <property type="match status" value="1"/>
</dbReference>
<feature type="region of interest" description="Disordered" evidence="2">
    <location>
        <begin position="264"/>
        <end position="295"/>
    </location>
</feature>
<sequence length="307" mass="32508">MSELAAKWTSNQSGRVAVVTGANSGIGLHAAIGLAAAGAQVILGCRDADRGAGALAEVRRAATEQEPLLLPLDLADLDSIARFAADVGRELPQLDLLVNNAGVMATPRRETAQGFELQFGTNHLGHFALTAQLMPLLKGSPTPRVVTVASLVHRIGRINFDDLNGREHYRRWGAYAQSKLANLLFAYELQSRAVHAGSSLLSLAAHPGYAHTNLQAVAPQMDGRVRHERLYAAVGKRTGQSAAMGALPTLYAATANLRPGAYVGPSGPGELRGEPRVVSSSSSSKDPSTRERLWSVSEELTRVSIAP</sequence>
<name>A0A6J7E9A4_9ZZZZ</name>
<evidence type="ECO:0000256" key="2">
    <source>
        <dbReference type="SAM" id="MobiDB-lite"/>
    </source>
</evidence>
<keyword evidence="1" id="KW-0560">Oxidoreductase</keyword>
<dbReference type="EMBL" id="CAFBLQ010000121">
    <property type="protein sequence ID" value="CAB4877700.1"/>
    <property type="molecule type" value="Genomic_DNA"/>
</dbReference>
<dbReference type="GO" id="GO:0016491">
    <property type="term" value="F:oxidoreductase activity"/>
    <property type="evidence" value="ECO:0007669"/>
    <property type="project" value="UniProtKB-KW"/>
</dbReference>
<dbReference type="PANTHER" id="PTHR43157">
    <property type="entry name" value="PHOSPHATIDYLINOSITOL-GLYCAN BIOSYNTHESIS CLASS F PROTEIN-RELATED"/>
    <property type="match status" value="1"/>
</dbReference>
<proteinExistence type="predicted"/>
<dbReference type="Pfam" id="PF00106">
    <property type="entry name" value="adh_short"/>
    <property type="match status" value="1"/>
</dbReference>
<dbReference type="AlphaFoldDB" id="A0A6J7E9A4"/>
<organism evidence="3">
    <name type="scientific">freshwater metagenome</name>
    <dbReference type="NCBI Taxonomy" id="449393"/>
    <lineage>
        <taxon>unclassified sequences</taxon>
        <taxon>metagenomes</taxon>
        <taxon>ecological metagenomes</taxon>
    </lineage>
</organism>
<accession>A0A6J7E9A4</accession>
<gene>
    <name evidence="3" type="ORF">UFOPK3423_01095</name>
</gene>
<reference evidence="3" key="1">
    <citation type="submission" date="2020-05" db="EMBL/GenBank/DDBJ databases">
        <authorList>
            <person name="Chiriac C."/>
            <person name="Salcher M."/>
            <person name="Ghai R."/>
            <person name="Kavagutti S V."/>
        </authorList>
    </citation>
    <scope>NUCLEOTIDE SEQUENCE</scope>
</reference>
<dbReference type="SUPFAM" id="SSF51735">
    <property type="entry name" value="NAD(P)-binding Rossmann-fold domains"/>
    <property type="match status" value="1"/>
</dbReference>
<dbReference type="InterPro" id="IPR036291">
    <property type="entry name" value="NAD(P)-bd_dom_sf"/>
</dbReference>
<evidence type="ECO:0000256" key="1">
    <source>
        <dbReference type="ARBA" id="ARBA00023002"/>
    </source>
</evidence>
<dbReference type="NCBIfam" id="NF004513">
    <property type="entry name" value="PRK05854.1"/>
    <property type="match status" value="1"/>
</dbReference>